<dbReference type="EMBL" id="JAGSOT010000054">
    <property type="protein sequence ID" value="MBR7797437.1"/>
    <property type="molecule type" value="Genomic_DNA"/>
</dbReference>
<dbReference type="Proteomes" id="UP000675284">
    <property type="component" value="Unassembled WGS sequence"/>
</dbReference>
<proteinExistence type="predicted"/>
<evidence type="ECO:0000313" key="1">
    <source>
        <dbReference type="EMBL" id="MBR7797437.1"/>
    </source>
</evidence>
<dbReference type="AlphaFoldDB" id="A0A941DXP0"/>
<accession>A0A941DXP0</accession>
<dbReference type="RefSeq" id="WP_026680386.1">
    <property type="nucleotide sequence ID" value="NZ_BAAACY010000063.1"/>
</dbReference>
<comment type="caution">
    <text evidence="1">The sequence shown here is derived from an EMBL/GenBank/DDBJ whole genome shotgun (WGS) entry which is preliminary data.</text>
</comment>
<protein>
    <recommendedName>
        <fullName evidence="3">Siderophore-iron reductase FhuF</fullName>
    </recommendedName>
</protein>
<keyword evidence="2" id="KW-1185">Reference proteome</keyword>
<reference evidence="1" key="1">
    <citation type="submission" date="2021-04" db="EMBL/GenBank/DDBJ databases">
        <title>Isolation and polyphasic classification of algal microorganism.</title>
        <authorList>
            <person name="Wang S."/>
        </authorList>
    </citation>
    <scope>NUCLEOTIDE SEQUENCE</scope>
    <source>
        <strain evidence="1">720a</strain>
    </source>
</reference>
<evidence type="ECO:0000313" key="2">
    <source>
        <dbReference type="Proteomes" id="UP000675284"/>
    </source>
</evidence>
<organism evidence="1 2">
    <name type="scientific">Virgibacillus salarius</name>
    <dbReference type="NCBI Taxonomy" id="447199"/>
    <lineage>
        <taxon>Bacteria</taxon>
        <taxon>Bacillati</taxon>
        <taxon>Bacillota</taxon>
        <taxon>Bacilli</taxon>
        <taxon>Bacillales</taxon>
        <taxon>Bacillaceae</taxon>
        <taxon>Virgibacillus</taxon>
    </lineage>
</organism>
<name>A0A941DXP0_9BACI</name>
<sequence>MIPVLALMEEVKCIEFLNHQMQRIYAPNLKVTASMMMKKYAQVLPAQVLDSMLWEEQAKIIPLSSCTISEQLDIRVDALQVKYTDSRQEAWEGLFAYHILPLLQAFHQVTNIPLFILWENVAVRLNSFFRKAVEKYPDHRQRIIELARELNQLDGSYFDCMNHPMSSYLTNPNSLSEQKIRRTCCYFHKLEKKKETLTHCLVCPLHNKNCSS</sequence>
<evidence type="ECO:0008006" key="3">
    <source>
        <dbReference type="Google" id="ProtNLM"/>
    </source>
</evidence>
<gene>
    <name evidence="1" type="ORF">KCX74_15485</name>
</gene>